<reference evidence="1" key="1">
    <citation type="journal article" date="2012" name="Nature">
        <title>The oyster genome reveals stress adaptation and complexity of shell formation.</title>
        <authorList>
            <person name="Zhang G."/>
            <person name="Fang X."/>
            <person name="Guo X."/>
            <person name="Li L."/>
            <person name="Luo R."/>
            <person name="Xu F."/>
            <person name="Yang P."/>
            <person name="Zhang L."/>
            <person name="Wang X."/>
            <person name="Qi H."/>
            <person name="Xiong Z."/>
            <person name="Que H."/>
            <person name="Xie Y."/>
            <person name="Holland P.W."/>
            <person name="Paps J."/>
            <person name="Zhu Y."/>
            <person name="Wu F."/>
            <person name="Chen Y."/>
            <person name="Wang J."/>
            <person name="Peng C."/>
            <person name="Meng J."/>
            <person name="Yang L."/>
            <person name="Liu J."/>
            <person name="Wen B."/>
            <person name="Zhang N."/>
            <person name="Huang Z."/>
            <person name="Zhu Q."/>
            <person name="Feng Y."/>
            <person name="Mount A."/>
            <person name="Hedgecock D."/>
            <person name="Xu Z."/>
            <person name="Liu Y."/>
            <person name="Domazet-Loso T."/>
            <person name="Du Y."/>
            <person name="Sun X."/>
            <person name="Zhang S."/>
            <person name="Liu B."/>
            <person name="Cheng P."/>
            <person name="Jiang X."/>
            <person name="Li J."/>
            <person name="Fan D."/>
            <person name="Wang W."/>
            <person name="Fu W."/>
            <person name="Wang T."/>
            <person name="Wang B."/>
            <person name="Zhang J."/>
            <person name="Peng Z."/>
            <person name="Li Y."/>
            <person name="Li N."/>
            <person name="Wang J."/>
            <person name="Chen M."/>
            <person name="He Y."/>
            <person name="Tan F."/>
            <person name="Song X."/>
            <person name="Zheng Q."/>
            <person name="Huang R."/>
            <person name="Yang H."/>
            <person name="Du X."/>
            <person name="Chen L."/>
            <person name="Yang M."/>
            <person name="Gaffney P.M."/>
            <person name="Wang S."/>
            <person name="Luo L."/>
            <person name="She Z."/>
            <person name="Ming Y."/>
            <person name="Huang W."/>
            <person name="Zhang S."/>
            <person name="Huang B."/>
            <person name="Zhang Y."/>
            <person name="Qu T."/>
            <person name="Ni P."/>
            <person name="Miao G."/>
            <person name="Wang J."/>
            <person name="Wang Q."/>
            <person name="Steinberg C.E."/>
            <person name="Wang H."/>
            <person name="Li N."/>
            <person name="Qian L."/>
            <person name="Zhang G."/>
            <person name="Li Y."/>
            <person name="Yang H."/>
            <person name="Liu X."/>
            <person name="Wang J."/>
            <person name="Yin Y."/>
            <person name="Wang J."/>
        </authorList>
    </citation>
    <scope>NUCLEOTIDE SEQUENCE [LARGE SCALE GENOMIC DNA]</scope>
    <source>
        <strain evidence="1">05x7-T-G4-1.051#20</strain>
    </source>
</reference>
<organism evidence="1">
    <name type="scientific">Magallana gigas</name>
    <name type="common">Pacific oyster</name>
    <name type="synonym">Crassostrea gigas</name>
    <dbReference type="NCBI Taxonomy" id="29159"/>
    <lineage>
        <taxon>Eukaryota</taxon>
        <taxon>Metazoa</taxon>
        <taxon>Spiralia</taxon>
        <taxon>Lophotrochozoa</taxon>
        <taxon>Mollusca</taxon>
        <taxon>Bivalvia</taxon>
        <taxon>Autobranchia</taxon>
        <taxon>Pteriomorphia</taxon>
        <taxon>Ostreida</taxon>
        <taxon>Ostreoidea</taxon>
        <taxon>Ostreidae</taxon>
        <taxon>Magallana</taxon>
    </lineage>
</organism>
<protein>
    <submittedName>
        <fullName evidence="1">Uncharacterized protein</fullName>
    </submittedName>
</protein>
<sequence>MLLQRDPSCLVLTLVISYQVWEVMCLILGMGWRDCETVDPEGGLYKWKLLGLTQLDLLLCYHSDSIA</sequence>
<evidence type="ECO:0000313" key="1">
    <source>
        <dbReference type="EMBL" id="EKC32315.1"/>
    </source>
</evidence>
<dbReference type="HOGENOM" id="CLU_2814948_0_0_1"/>
<dbReference type="EMBL" id="JH817293">
    <property type="protein sequence ID" value="EKC32315.1"/>
    <property type="molecule type" value="Genomic_DNA"/>
</dbReference>
<gene>
    <name evidence="1" type="ORF">CGI_10022248</name>
</gene>
<name>K1QTK4_MAGGI</name>
<dbReference type="InParanoid" id="K1QTK4"/>
<proteinExistence type="predicted"/>
<dbReference type="AlphaFoldDB" id="K1QTK4"/>
<accession>K1QTK4</accession>